<evidence type="ECO:0000313" key="3">
    <source>
        <dbReference type="Proteomes" id="UP001175271"/>
    </source>
</evidence>
<organism evidence="2 3">
    <name type="scientific">Steinernema hermaphroditum</name>
    <dbReference type="NCBI Taxonomy" id="289476"/>
    <lineage>
        <taxon>Eukaryota</taxon>
        <taxon>Metazoa</taxon>
        <taxon>Ecdysozoa</taxon>
        <taxon>Nematoda</taxon>
        <taxon>Chromadorea</taxon>
        <taxon>Rhabditida</taxon>
        <taxon>Tylenchina</taxon>
        <taxon>Panagrolaimomorpha</taxon>
        <taxon>Strongyloidoidea</taxon>
        <taxon>Steinernematidae</taxon>
        <taxon>Steinernema</taxon>
    </lineage>
</organism>
<dbReference type="Proteomes" id="UP001175271">
    <property type="component" value="Unassembled WGS sequence"/>
</dbReference>
<dbReference type="AlphaFoldDB" id="A0AA39LYI2"/>
<keyword evidence="1" id="KW-0732">Signal</keyword>
<reference evidence="2" key="1">
    <citation type="submission" date="2023-06" db="EMBL/GenBank/DDBJ databases">
        <title>Genomic analysis of the entomopathogenic nematode Steinernema hermaphroditum.</title>
        <authorList>
            <person name="Schwarz E.M."/>
            <person name="Heppert J.K."/>
            <person name="Baniya A."/>
            <person name="Schwartz H.T."/>
            <person name="Tan C.-H."/>
            <person name="Antoshechkin I."/>
            <person name="Sternberg P.W."/>
            <person name="Goodrich-Blair H."/>
            <person name="Dillman A.R."/>
        </authorList>
    </citation>
    <scope>NUCLEOTIDE SEQUENCE</scope>
    <source>
        <strain evidence="2">PS9179</strain>
        <tissue evidence="2">Whole animal</tissue>
    </source>
</reference>
<sequence>MKALCVLLLVFLGTYLAKSTEYRPCDVSLFKDNYIVLLTNHGIVRVDGHKASLGELNAEIDRWVNQSAHIAGAYPDEMVKPKLLALGSYSYVVLAYTSKMPLNSYNREELNIEAIEKGSLKNGFNPNGQRHLTSISRAYRVYDGLQTVVKSDEILTDLMHRSKLVTTGMVTGGYFTRLEEVNPGSSAKEKCDLCVKRPVEMIGDFFDRADCLQKDANGLYQEPSKRNAKPETFFFNQLESGKFKLQVEVIEEGHPGSTHTDIYYHHILTRLDPVNFFVEKEKCLLRKVHASRAYHTPGVNLHSIPQTNELPRLMIFPKKSGAEGVNFPELKFWAFTPTKTAVSTTTSKPNRPTEASSASSVQVATIMALLSAIICHF</sequence>
<gene>
    <name evidence="2" type="ORF">QR680_011689</name>
</gene>
<evidence type="ECO:0000256" key="1">
    <source>
        <dbReference type="SAM" id="SignalP"/>
    </source>
</evidence>
<dbReference type="EMBL" id="JAUCMV010000002">
    <property type="protein sequence ID" value="KAK0414946.1"/>
    <property type="molecule type" value="Genomic_DNA"/>
</dbReference>
<protein>
    <submittedName>
        <fullName evidence="2">Uncharacterized protein</fullName>
    </submittedName>
</protein>
<proteinExistence type="predicted"/>
<accession>A0AA39LYI2</accession>
<keyword evidence="3" id="KW-1185">Reference proteome</keyword>
<evidence type="ECO:0000313" key="2">
    <source>
        <dbReference type="EMBL" id="KAK0414946.1"/>
    </source>
</evidence>
<feature type="signal peptide" evidence="1">
    <location>
        <begin position="1"/>
        <end position="19"/>
    </location>
</feature>
<comment type="caution">
    <text evidence="2">The sequence shown here is derived from an EMBL/GenBank/DDBJ whole genome shotgun (WGS) entry which is preliminary data.</text>
</comment>
<name>A0AA39LYI2_9BILA</name>
<feature type="chain" id="PRO_5041416890" evidence="1">
    <location>
        <begin position="20"/>
        <end position="377"/>
    </location>
</feature>